<evidence type="ECO:0000313" key="2">
    <source>
        <dbReference type="EMBL" id="CAK0811742.1"/>
    </source>
</evidence>
<evidence type="ECO:0000256" key="1">
    <source>
        <dbReference type="SAM" id="Phobius"/>
    </source>
</evidence>
<dbReference type="Proteomes" id="UP001189429">
    <property type="component" value="Unassembled WGS sequence"/>
</dbReference>
<keyword evidence="1" id="KW-0472">Membrane</keyword>
<feature type="non-terminal residue" evidence="2">
    <location>
        <position position="1"/>
    </location>
</feature>
<reference evidence="2" key="1">
    <citation type="submission" date="2023-10" db="EMBL/GenBank/DDBJ databases">
        <authorList>
            <person name="Chen Y."/>
            <person name="Shah S."/>
            <person name="Dougan E. K."/>
            <person name="Thang M."/>
            <person name="Chan C."/>
        </authorList>
    </citation>
    <scope>NUCLEOTIDE SEQUENCE [LARGE SCALE GENOMIC DNA]</scope>
</reference>
<keyword evidence="1" id="KW-0812">Transmembrane</keyword>
<accession>A0ABN9R2R1</accession>
<dbReference type="EMBL" id="CAUYUJ010004969">
    <property type="protein sequence ID" value="CAK0811742.1"/>
    <property type="molecule type" value="Genomic_DNA"/>
</dbReference>
<comment type="caution">
    <text evidence="2">The sequence shown here is derived from an EMBL/GenBank/DDBJ whole genome shotgun (WGS) entry which is preliminary data.</text>
</comment>
<feature type="transmembrane region" description="Helical" evidence="1">
    <location>
        <begin position="146"/>
        <end position="169"/>
    </location>
</feature>
<keyword evidence="3" id="KW-1185">Reference proteome</keyword>
<protein>
    <submittedName>
        <fullName evidence="2">Uncharacterized protein</fullName>
    </submittedName>
</protein>
<name>A0ABN9R2R1_9DINO</name>
<gene>
    <name evidence="2" type="ORF">PCOR1329_LOCUS16248</name>
</gene>
<sequence>VSSLNSYKGVDPSRVDGQRLLDAGTVEFAAGTRLDLSKSMGFKNSVMYCVAPIVLGDFPPAVYDFWAVGTDCCSEHSADFACGEYDNPDARSGLRLTSTSQKEYYALAVEQAEATYGVKASNPVFMTWMQDPDLEVGQYWTDATRFFALVAILYGLFQAALVAGMLTVLSKLGW</sequence>
<organism evidence="2 3">
    <name type="scientific">Prorocentrum cordatum</name>
    <dbReference type="NCBI Taxonomy" id="2364126"/>
    <lineage>
        <taxon>Eukaryota</taxon>
        <taxon>Sar</taxon>
        <taxon>Alveolata</taxon>
        <taxon>Dinophyceae</taxon>
        <taxon>Prorocentrales</taxon>
        <taxon>Prorocentraceae</taxon>
        <taxon>Prorocentrum</taxon>
    </lineage>
</organism>
<keyword evidence="1" id="KW-1133">Transmembrane helix</keyword>
<proteinExistence type="predicted"/>
<evidence type="ECO:0000313" key="3">
    <source>
        <dbReference type="Proteomes" id="UP001189429"/>
    </source>
</evidence>